<dbReference type="Proteomes" id="UP000238164">
    <property type="component" value="Chromosome 1"/>
</dbReference>
<dbReference type="InterPro" id="IPR004701">
    <property type="entry name" value="PTS_EIIA_man-typ"/>
</dbReference>
<evidence type="ECO:0000256" key="4">
    <source>
        <dbReference type="ARBA" id="ARBA00022679"/>
    </source>
</evidence>
<evidence type="ECO:0000256" key="3">
    <source>
        <dbReference type="ARBA" id="ARBA00012095"/>
    </source>
</evidence>
<comment type="function">
    <text evidence="2">Component of the dihydroxyacetone kinase complex, which is responsible for the phosphoenolpyruvate (PEP)-dependent phosphorylation of dihydroxyacetone. DhaM serves as the phosphoryl donor. Is phosphorylated by phosphoenolpyruvate in an EI- and HPr-dependent reaction, and a phosphorelay system on histidine residues finally leads to phosphoryl transfer to DhaL and dihydroxyacetone.</text>
</comment>
<dbReference type="GO" id="GO:0047324">
    <property type="term" value="F:phosphoenolpyruvate-glycerone phosphotransferase activity"/>
    <property type="evidence" value="ECO:0007669"/>
    <property type="project" value="UniProtKB-EC"/>
</dbReference>
<evidence type="ECO:0000313" key="7">
    <source>
        <dbReference type="EMBL" id="SPD88392.1"/>
    </source>
</evidence>
<dbReference type="GO" id="GO:0009401">
    <property type="term" value="P:phosphoenolpyruvate-dependent sugar phosphotransferase system"/>
    <property type="evidence" value="ECO:0007669"/>
    <property type="project" value="InterPro"/>
</dbReference>
<dbReference type="InterPro" id="IPR012844">
    <property type="entry name" value="DhaM_N"/>
</dbReference>
<comment type="catalytic activity">
    <reaction evidence="1">
        <text>dihydroxyacetone + phosphoenolpyruvate = dihydroxyacetone phosphate + pyruvate</text>
        <dbReference type="Rhea" id="RHEA:18381"/>
        <dbReference type="ChEBI" id="CHEBI:15361"/>
        <dbReference type="ChEBI" id="CHEBI:16016"/>
        <dbReference type="ChEBI" id="CHEBI:57642"/>
        <dbReference type="ChEBI" id="CHEBI:58702"/>
        <dbReference type="EC" id="2.7.1.121"/>
    </reaction>
</comment>
<dbReference type="GO" id="GO:0019563">
    <property type="term" value="P:glycerol catabolic process"/>
    <property type="evidence" value="ECO:0007669"/>
    <property type="project" value="InterPro"/>
</dbReference>
<dbReference type="PROSITE" id="PS51096">
    <property type="entry name" value="PTS_EIIA_TYPE_4"/>
    <property type="match status" value="1"/>
</dbReference>
<feature type="domain" description="PTS EIIA type-4" evidence="6">
    <location>
        <begin position="2"/>
        <end position="126"/>
    </location>
</feature>
<evidence type="ECO:0000256" key="5">
    <source>
        <dbReference type="ARBA" id="ARBA00046577"/>
    </source>
</evidence>
<gene>
    <name evidence="7" type="ORF">MPLG2_3362</name>
</gene>
<dbReference type="Gene3D" id="3.40.50.510">
    <property type="entry name" value="Phosphotransferase system, mannose-type IIA component"/>
    <property type="match status" value="1"/>
</dbReference>
<proteinExistence type="predicted"/>
<dbReference type="NCBIfam" id="TIGR02364">
    <property type="entry name" value="dha_pts"/>
    <property type="match status" value="1"/>
</dbReference>
<reference evidence="7 8" key="1">
    <citation type="submission" date="2018-02" db="EMBL/GenBank/DDBJ databases">
        <authorList>
            <person name="Cohen D.B."/>
            <person name="Kent A.D."/>
        </authorList>
    </citation>
    <scope>NUCLEOTIDE SEQUENCE [LARGE SCALE GENOMIC DNA]</scope>
    <source>
        <strain evidence="7">1</strain>
    </source>
</reference>
<accession>A0A2N9JLC2</accession>
<evidence type="ECO:0000313" key="8">
    <source>
        <dbReference type="Proteomes" id="UP000238164"/>
    </source>
</evidence>
<dbReference type="EMBL" id="LT985188">
    <property type="protein sequence ID" value="SPD88392.1"/>
    <property type="molecule type" value="Genomic_DNA"/>
</dbReference>
<dbReference type="PANTHER" id="PTHR38594">
    <property type="entry name" value="PEP-DEPENDENT DIHYDROXYACETONE KINASE, PHOSPHORYL DONOR SUBUNIT DHAM"/>
    <property type="match status" value="1"/>
</dbReference>
<keyword evidence="4" id="KW-0808">Transferase</keyword>
<dbReference type="EC" id="2.7.1.121" evidence="3"/>
<keyword evidence="8" id="KW-1185">Reference proteome</keyword>
<dbReference type="AlphaFoldDB" id="A0A2N9JLC2"/>
<dbReference type="RefSeq" id="WP_105186916.1">
    <property type="nucleotide sequence ID" value="NZ_BAAAGO010000001.1"/>
</dbReference>
<comment type="subunit">
    <text evidence="5">Homodimer. The dihydroxyacetone kinase complex is composed of a homodimer of DhaM, a homodimer of DhaK and the subunit DhaL.</text>
</comment>
<evidence type="ECO:0000256" key="1">
    <source>
        <dbReference type="ARBA" id="ARBA00001113"/>
    </source>
</evidence>
<evidence type="ECO:0000259" key="6">
    <source>
        <dbReference type="PROSITE" id="PS51096"/>
    </source>
</evidence>
<dbReference type="KEGG" id="mgg:MPLG2_3362"/>
<dbReference type="SUPFAM" id="SSF53062">
    <property type="entry name" value="PTS system fructose IIA component-like"/>
    <property type="match status" value="1"/>
</dbReference>
<name>A0A2N9JLC2_9ACTN</name>
<dbReference type="OrthoDB" id="9765468at2"/>
<dbReference type="InterPro" id="IPR036662">
    <property type="entry name" value="PTS_EIIA_man-typ_sf"/>
</dbReference>
<dbReference type="GO" id="GO:0016020">
    <property type="term" value="C:membrane"/>
    <property type="evidence" value="ECO:0007669"/>
    <property type="project" value="InterPro"/>
</dbReference>
<sequence length="126" mass="13003">MSIAFVIVSHSAKLAEGVVELAQQMAKDVEFRAAGGTEDGGIGTSFDLIYAAVEELTGAGHQVVLLTDLGSADMTVESVLEMVDPEQVHWCPGPLVEGAVSAAVTAQVGGDIEAVREAAKAKEMFG</sequence>
<dbReference type="Pfam" id="PF03610">
    <property type="entry name" value="EIIA-man"/>
    <property type="match status" value="1"/>
</dbReference>
<dbReference type="InterPro" id="IPR039643">
    <property type="entry name" value="DhaM"/>
</dbReference>
<organism evidence="7 8">
    <name type="scientific">Micropruina glycogenica</name>
    <dbReference type="NCBI Taxonomy" id="75385"/>
    <lineage>
        <taxon>Bacteria</taxon>
        <taxon>Bacillati</taxon>
        <taxon>Actinomycetota</taxon>
        <taxon>Actinomycetes</taxon>
        <taxon>Propionibacteriales</taxon>
        <taxon>Nocardioidaceae</taxon>
        <taxon>Micropruina</taxon>
    </lineage>
</organism>
<dbReference type="PANTHER" id="PTHR38594:SF1">
    <property type="entry name" value="PEP-DEPENDENT DIHYDROXYACETONE KINASE, PHOSPHORYL DONOR SUBUNIT DHAM"/>
    <property type="match status" value="1"/>
</dbReference>
<protein>
    <recommendedName>
        <fullName evidence="3">phosphoenolpyruvate--glycerone phosphotransferase</fullName>
        <ecNumber evidence="3">2.7.1.121</ecNumber>
    </recommendedName>
</protein>
<evidence type="ECO:0000256" key="2">
    <source>
        <dbReference type="ARBA" id="ARBA00002788"/>
    </source>
</evidence>